<reference evidence="1 2" key="1">
    <citation type="journal article" date="2019" name="Commun. Biol.">
        <title>The bagworm genome reveals a unique fibroin gene that provides high tensile strength.</title>
        <authorList>
            <person name="Kono N."/>
            <person name="Nakamura H."/>
            <person name="Ohtoshi R."/>
            <person name="Tomita M."/>
            <person name="Numata K."/>
            <person name="Arakawa K."/>
        </authorList>
    </citation>
    <scope>NUCLEOTIDE SEQUENCE [LARGE SCALE GENOMIC DNA]</scope>
</reference>
<gene>
    <name evidence="1" type="ORF">EVAR_101110_1</name>
</gene>
<accession>A0A4C2A2U8</accession>
<evidence type="ECO:0000313" key="2">
    <source>
        <dbReference type="Proteomes" id="UP000299102"/>
    </source>
</evidence>
<dbReference type="AlphaFoldDB" id="A0A4C2A2U8"/>
<organism evidence="1 2">
    <name type="scientific">Eumeta variegata</name>
    <name type="common">Bagworm moth</name>
    <name type="synonym">Eumeta japonica</name>
    <dbReference type="NCBI Taxonomy" id="151549"/>
    <lineage>
        <taxon>Eukaryota</taxon>
        <taxon>Metazoa</taxon>
        <taxon>Ecdysozoa</taxon>
        <taxon>Arthropoda</taxon>
        <taxon>Hexapoda</taxon>
        <taxon>Insecta</taxon>
        <taxon>Pterygota</taxon>
        <taxon>Neoptera</taxon>
        <taxon>Endopterygota</taxon>
        <taxon>Lepidoptera</taxon>
        <taxon>Glossata</taxon>
        <taxon>Ditrysia</taxon>
        <taxon>Tineoidea</taxon>
        <taxon>Psychidae</taxon>
        <taxon>Oiketicinae</taxon>
        <taxon>Eumeta</taxon>
    </lineage>
</organism>
<dbReference type="EMBL" id="BGZK01002575">
    <property type="protein sequence ID" value="GBP95016.1"/>
    <property type="molecule type" value="Genomic_DNA"/>
</dbReference>
<comment type="caution">
    <text evidence="1">The sequence shown here is derived from an EMBL/GenBank/DDBJ whole genome shotgun (WGS) entry which is preliminary data.</text>
</comment>
<sequence length="138" mass="15513">MAPALNSPATAYGYPAFLKLSSIEHRRARLVRFDSGPGRISKWVLFFPSVKVKQADRAAAEAERGAARKRFIKASSVVFKEQLVGVAARGPRLQIFVVCRQPLVRPRLGHRRKRFIYPLFASLIHPFVGTAYSNFTKT</sequence>
<dbReference type="Proteomes" id="UP000299102">
    <property type="component" value="Unassembled WGS sequence"/>
</dbReference>
<protein>
    <submittedName>
        <fullName evidence="1">Uncharacterized protein</fullName>
    </submittedName>
</protein>
<proteinExistence type="predicted"/>
<evidence type="ECO:0000313" key="1">
    <source>
        <dbReference type="EMBL" id="GBP95016.1"/>
    </source>
</evidence>
<name>A0A4C2A2U8_EUMVA</name>
<keyword evidence="2" id="KW-1185">Reference proteome</keyword>